<dbReference type="RefSeq" id="WP_377938614.1">
    <property type="nucleotide sequence ID" value="NZ_JBHTHQ010000021.1"/>
</dbReference>
<organism evidence="2 3">
    <name type="scientific">Alloscardovia venturai</name>
    <dbReference type="NCBI Taxonomy" id="1769421"/>
    <lineage>
        <taxon>Bacteria</taxon>
        <taxon>Bacillati</taxon>
        <taxon>Actinomycetota</taxon>
        <taxon>Actinomycetes</taxon>
        <taxon>Bifidobacteriales</taxon>
        <taxon>Bifidobacteriaceae</taxon>
        <taxon>Alloscardovia</taxon>
    </lineage>
</organism>
<dbReference type="NCBIfam" id="TIGR00199">
    <property type="entry name" value="PncC_domain"/>
    <property type="match status" value="1"/>
</dbReference>
<dbReference type="InterPro" id="IPR008136">
    <property type="entry name" value="CinA_C"/>
</dbReference>
<dbReference type="Proteomes" id="UP001597036">
    <property type="component" value="Unassembled WGS sequence"/>
</dbReference>
<proteinExistence type="predicted"/>
<evidence type="ECO:0000313" key="2">
    <source>
        <dbReference type="EMBL" id="MFD0704906.1"/>
    </source>
</evidence>
<dbReference type="Gene3D" id="3.90.950.20">
    <property type="entry name" value="CinA-like"/>
    <property type="match status" value="1"/>
</dbReference>
<reference evidence="3" key="1">
    <citation type="journal article" date="2019" name="Int. J. Syst. Evol. Microbiol.">
        <title>The Global Catalogue of Microorganisms (GCM) 10K type strain sequencing project: providing services to taxonomists for standard genome sequencing and annotation.</title>
        <authorList>
            <consortium name="The Broad Institute Genomics Platform"/>
            <consortium name="The Broad Institute Genome Sequencing Center for Infectious Disease"/>
            <person name="Wu L."/>
            <person name="Ma J."/>
        </authorList>
    </citation>
    <scope>NUCLEOTIDE SEQUENCE [LARGE SCALE GENOMIC DNA]</scope>
    <source>
        <strain evidence="3">CCM 8604</strain>
    </source>
</reference>
<accession>A0ABW2Y559</accession>
<dbReference type="Pfam" id="PF02464">
    <property type="entry name" value="CinA"/>
    <property type="match status" value="1"/>
</dbReference>
<keyword evidence="3" id="KW-1185">Reference proteome</keyword>
<comment type="caution">
    <text evidence="2">The sequence shown here is derived from an EMBL/GenBank/DDBJ whole genome shotgun (WGS) entry which is preliminary data.</text>
</comment>
<evidence type="ECO:0000259" key="1">
    <source>
        <dbReference type="Pfam" id="PF02464"/>
    </source>
</evidence>
<dbReference type="EMBL" id="JBHTHQ010000021">
    <property type="protein sequence ID" value="MFD0704906.1"/>
    <property type="molecule type" value="Genomic_DNA"/>
</dbReference>
<name>A0ABW2Y559_9BIFI</name>
<protein>
    <submittedName>
        <fullName evidence="2">CinA family protein</fullName>
    </submittedName>
</protein>
<dbReference type="InterPro" id="IPR036653">
    <property type="entry name" value="CinA-like_C"/>
</dbReference>
<dbReference type="SUPFAM" id="SSF142433">
    <property type="entry name" value="CinA-like"/>
    <property type="match status" value="1"/>
</dbReference>
<evidence type="ECO:0000313" key="3">
    <source>
        <dbReference type="Proteomes" id="UP001597036"/>
    </source>
</evidence>
<gene>
    <name evidence="2" type="ORF">ACFQY8_03990</name>
</gene>
<sequence length="165" mass="17556">MSSTSEEQDDKAREVLDSCQRLGLQLCCAESLTGGLLADAFVRIPGASQTYLGSINSYAISAKKYILGVDESYLDEHGPVNAYTAEHMALGALQVFHCSGIALSTTGVAGPGPDGDIPAGTVFIAVALSPTNVFSRQLYLSGSREEVRRTTVREVLEFALHCVQL</sequence>
<feature type="domain" description="CinA C-terminal" evidence="1">
    <location>
        <begin position="11"/>
        <end position="161"/>
    </location>
</feature>